<dbReference type="Gene3D" id="3.40.33.10">
    <property type="entry name" value="CAP"/>
    <property type="match status" value="2"/>
</dbReference>
<dbReference type="PRINTS" id="PR00837">
    <property type="entry name" value="V5TPXLIKE"/>
</dbReference>
<evidence type="ECO:0000313" key="5">
    <source>
        <dbReference type="EMBL" id="RMC17095.1"/>
    </source>
</evidence>
<dbReference type="InterPro" id="IPR042076">
    <property type="entry name" value="Crisp-like_dom"/>
</dbReference>
<comment type="caution">
    <text evidence="3">Lacks conserved residue(s) required for the propagation of feature annotation.</text>
</comment>
<feature type="disulfide bond" evidence="3">
    <location>
        <begin position="495"/>
        <end position="508"/>
    </location>
</feature>
<evidence type="ECO:0000259" key="4">
    <source>
        <dbReference type="PROSITE" id="PS51670"/>
    </source>
</evidence>
<evidence type="ECO:0000256" key="1">
    <source>
        <dbReference type="ARBA" id="ARBA00009923"/>
    </source>
</evidence>
<dbReference type="Proteomes" id="UP000269221">
    <property type="component" value="Unassembled WGS sequence"/>
</dbReference>
<dbReference type="SUPFAM" id="SSF55797">
    <property type="entry name" value="PR-1-like"/>
    <property type="match status" value="2"/>
</dbReference>
<dbReference type="Pfam" id="PF08562">
    <property type="entry name" value="Crisp"/>
    <property type="match status" value="1"/>
</dbReference>
<sequence length="515" mass="58093">MILEVFSKDFMFQNETELFRVPKQESYKSPSSEEFQPIPQLPEGQKKLLIFLETEEMILPVVFLCLTALLPPSTGQETETLSALSSSRAEQQKLIVDRHNALRRGVKPTASNMMKMEWCPPAAENAQNWANQCTLRHSPPNLRRTNVPCGENLFMSSAPFSWSDVLQTWYNEEKNFEYGIGAKTKGTMFGHYTQQHYVQLLLRLPVLPCVCIDSDFGTYYIIKISQELVKLGTGHITNRGNLINSMKTPYKKGEPCGDCPNACEDGLCKMDLLTSIIFLAALLHQSDGQGFPYKKVNAFSFPHFKSQNEKEILDLHNEIRRSVTPTARNMLKMVWSEKAAKNAQKWASQCGMKISPRDKRVINGVSCGENVLLSSYPRTWADTIQVWYSQSSNFMYGYGATSKNVNVESYTQLIWYNSYKVGCGVSYCPTGSYKYFYVCQYCPAGNNPMQIAMPYRSGPKCADCPGHCDKGLCTNPCKYQDLLGNCKNLKTLFGCSHSLVKKKCAASCKCTTQII</sequence>
<proteinExistence type="inferred from homology"/>
<dbReference type="FunFam" id="3.40.33.10:FF:000005">
    <property type="entry name" value="Cysteine-rich secretory protein 2"/>
    <property type="match status" value="1"/>
</dbReference>
<dbReference type="EMBL" id="QRBI01000099">
    <property type="protein sequence ID" value="RMC17095.1"/>
    <property type="molecule type" value="Genomic_DNA"/>
</dbReference>
<dbReference type="SUPFAM" id="SSF57546">
    <property type="entry name" value="Crisp domain-like"/>
    <property type="match status" value="1"/>
</dbReference>
<dbReference type="PROSITE" id="PS51670">
    <property type="entry name" value="SHKT"/>
    <property type="match status" value="1"/>
</dbReference>
<reference evidence="5 6" key="1">
    <citation type="submission" date="2018-07" db="EMBL/GenBank/DDBJ databases">
        <title>A high quality draft genome assembly of the barn swallow (H. rustica rustica).</title>
        <authorList>
            <person name="Formenti G."/>
            <person name="Chiara M."/>
            <person name="Poveda L."/>
            <person name="Francoijs K.-J."/>
            <person name="Bonisoli-Alquati A."/>
            <person name="Canova L."/>
            <person name="Gianfranceschi L."/>
            <person name="Horner D.S."/>
            <person name="Saino N."/>
        </authorList>
    </citation>
    <scope>NUCLEOTIDE SEQUENCE [LARGE SCALE GENOMIC DNA]</scope>
    <source>
        <strain evidence="5">Chelidonia</strain>
        <tissue evidence="5">Blood</tissue>
    </source>
</reference>
<dbReference type="Pfam" id="PF00188">
    <property type="entry name" value="CAP"/>
    <property type="match status" value="2"/>
</dbReference>
<dbReference type="InterPro" id="IPR035940">
    <property type="entry name" value="CAP_sf"/>
</dbReference>
<keyword evidence="2 3" id="KW-1015">Disulfide bond</keyword>
<dbReference type="SMART" id="SM00198">
    <property type="entry name" value="SCP"/>
    <property type="match status" value="2"/>
</dbReference>
<dbReference type="PANTHER" id="PTHR10334">
    <property type="entry name" value="CYSTEINE-RICH SECRETORY PROTEIN-RELATED"/>
    <property type="match status" value="1"/>
</dbReference>
<dbReference type="InterPro" id="IPR018244">
    <property type="entry name" value="Allrgn_V5/Tpx1_CS"/>
</dbReference>
<dbReference type="InterPro" id="IPR034117">
    <property type="entry name" value="SCP_CRISP"/>
</dbReference>
<dbReference type="STRING" id="333673.A0A3M0KVC5"/>
<accession>A0A3M0KVC5</accession>
<dbReference type="AlphaFoldDB" id="A0A3M0KVC5"/>
<evidence type="ECO:0000256" key="2">
    <source>
        <dbReference type="ARBA" id="ARBA00023157"/>
    </source>
</evidence>
<dbReference type="InterPro" id="IPR001283">
    <property type="entry name" value="CRISP-related"/>
</dbReference>
<evidence type="ECO:0000313" key="6">
    <source>
        <dbReference type="Proteomes" id="UP000269221"/>
    </source>
</evidence>
<dbReference type="InterPro" id="IPR003582">
    <property type="entry name" value="ShKT_dom"/>
</dbReference>
<dbReference type="PROSITE" id="PS01010">
    <property type="entry name" value="CRISP_2"/>
    <property type="match status" value="1"/>
</dbReference>
<protein>
    <recommendedName>
        <fullName evidence="4">ShKT domain-containing protein</fullName>
    </recommendedName>
</protein>
<feature type="domain" description="ShKT" evidence="4">
    <location>
        <begin position="477"/>
        <end position="510"/>
    </location>
</feature>
<dbReference type="OrthoDB" id="737510at2759"/>
<keyword evidence="6" id="KW-1185">Reference proteome</keyword>
<gene>
    <name evidence="5" type="ORF">DUI87_05672</name>
</gene>
<dbReference type="GO" id="GO:0005576">
    <property type="term" value="C:extracellular region"/>
    <property type="evidence" value="ECO:0007669"/>
    <property type="project" value="InterPro"/>
</dbReference>
<evidence type="ECO:0000256" key="3">
    <source>
        <dbReference type="PROSITE-ProRule" id="PRU01005"/>
    </source>
</evidence>
<comment type="similarity">
    <text evidence="1">Belongs to the CRISP family.</text>
</comment>
<organism evidence="5 6">
    <name type="scientific">Hirundo rustica rustica</name>
    <dbReference type="NCBI Taxonomy" id="333673"/>
    <lineage>
        <taxon>Eukaryota</taxon>
        <taxon>Metazoa</taxon>
        <taxon>Chordata</taxon>
        <taxon>Craniata</taxon>
        <taxon>Vertebrata</taxon>
        <taxon>Euteleostomi</taxon>
        <taxon>Archelosauria</taxon>
        <taxon>Archosauria</taxon>
        <taxon>Dinosauria</taxon>
        <taxon>Saurischia</taxon>
        <taxon>Theropoda</taxon>
        <taxon>Coelurosauria</taxon>
        <taxon>Aves</taxon>
        <taxon>Neognathae</taxon>
        <taxon>Neoaves</taxon>
        <taxon>Telluraves</taxon>
        <taxon>Australaves</taxon>
        <taxon>Passeriformes</taxon>
        <taxon>Sylvioidea</taxon>
        <taxon>Hirundinidae</taxon>
        <taxon>Hirundo</taxon>
    </lineage>
</organism>
<name>A0A3M0KVC5_HIRRU</name>
<dbReference type="Gene3D" id="1.10.10.740">
    <property type="entry name" value="Crisp domain"/>
    <property type="match status" value="1"/>
</dbReference>
<dbReference type="CDD" id="cd05383">
    <property type="entry name" value="CAP_CRISP"/>
    <property type="match status" value="1"/>
</dbReference>
<dbReference type="InterPro" id="IPR014044">
    <property type="entry name" value="CAP_dom"/>
</dbReference>
<feature type="disulfide bond" evidence="3">
    <location>
        <begin position="486"/>
        <end position="504"/>
    </location>
</feature>
<comment type="caution">
    <text evidence="5">The sequence shown here is derived from an EMBL/GenBank/DDBJ whole genome shotgun (WGS) entry which is preliminary data.</text>
</comment>
<dbReference type="FunFam" id="1.10.10.740:FF:000001">
    <property type="entry name" value="Cysteine-rich secretory protein 2"/>
    <property type="match status" value="1"/>
</dbReference>
<dbReference type="InterPro" id="IPR013871">
    <property type="entry name" value="Cysteine_rich_secretory"/>
</dbReference>